<dbReference type="CDD" id="cd00160">
    <property type="entry name" value="RhoGEF"/>
    <property type="match status" value="1"/>
</dbReference>
<feature type="compositionally biased region" description="Acidic residues" evidence="12">
    <location>
        <begin position="810"/>
        <end position="822"/>
    </location>
</feature>
<evidence type="ECO:0000256" key="7">
    <source>
        <dbReference type="ARBA" id="ARBA00022692"/>
    </source>
</evidence>
<reference evidence="16 17" key="1">
    <citation type="journal article" date="2019" name="Genome Biol. Evol.">
        <title>Whole-Genome Sequencing of the Giant Devil Catfish, Bagarius yarrelli.</title>
        <authorList>
            <person name="Jiang W."/>
            <person name="Lv Y."/>
            <person name="Cheng L."/>
            <person name="Yang K."/>
            <person name="Chao B."/>
            <person name="Wang X."/>
            <person name="Li Y."/>
            <person name="Pan X."/>
            <person name="You X."/>
            <person name="Zhang Y."/>
            <person name="Yang J."/>
            <person name="Li J."/>
            <person name="Zhang X."/>
            <person name="Liu S."/>
            <person name="Sun C."/>
            <person name="Yang J."/>
            <person name="Shi Q."/>
        </authorList>
    </citation>
    <scope>NUCLEOTIDE SEQUENCE [LARGE SCALE GENOMIC DNA]</scope>
    <source>
        <strain evidence="16">JWS20170419001</strain>
        <tissue evidence="16">Muscle</tissue>
    </source>
</reference>
<dbReference type="InterPro" id="IPR006634">
    <property type="entry name" value="TLC-dom"/>
</dbReference>
<evidence type="ECO:0000313" key="17">
    <source>
        <dbReference type="Proteomes" id="UP000319801"/>
    </source>
</evidence>
<evidence type="ECO:0000256" key="10">
    <source>
        <dbReference type="PROSITE-ProRule" id="PRU00205"/>
    </source>
</evidence>
<feature type="compositionally biased region" description="Polar residues" evidence="12">
    <location>
        <begin position="691"/>
        <end position="733"/>
    </location>
</feature>
<feature type="coiled-coil region" evidence="11">
    <location>
        <begin position="1023"/>
        <end position="1059"/>
    </location>
</feature>
<dbReference type="PROSITE" id="PS00741">
    <property type="entry name" value="DH_1"/>
    <property type="match status" value="1"/>
</dbReference>
<feature type="transmembrane region" description="Helical" evidence="13">
    <location>
        <begin position="30"/>
        <end position="48"/>
    </location>
</feature>
<feature type="region of interest" description="Disordered" evidence="12">
    <location>
        <begin position="644"/>
        <end position="822"/>
    </location>
</feature>
<evidence type="ECO:0000256" key="3">
    <source>
        <dbReference type="ARBA" id="ARBA00022468"/>
    </source>
</evidence>
<dbReference type="GO" id="GO:0035556">
    <property type="term" value="P:intracellular signal transduction"/>
    <property type="evidence" value="ECO:0007669"/>
    <property type="project" value="InterPro"/>
</dbReference>
<evidence type="ECO:0000256" key="6">
    <source>
        <dbReference type="ARBA" id="ARBA00022658"/>
    </source>
</evidence>
<dbReference type="SUPFAM" id="SSF50729">
    <property type="entry name" value="PH domain-like"/>
    <property type="match status" value="1"/>
</dbReference>
<dbReference type="InterPro" id="IPR035899">
    <property type="entry name" value="DBL_dom_sf"/>
</dbReference>
<dbReference type="Pfam" id="PF17838">
    <property type="entry name" value="PH_16"/>
    <property type="match status" value="1"/>
</dbReference>
<dbReference type="InterPro" id="IPR015212">
    <property type="entry name" value="RGS-like_dom"/>
</dbReference>
<dbReference type="InterPro" id="IPR011993">
    <property type="entry name" value="PH-like_dom_sf"/>
</dbReference>
<keyword evidence="4" id="KW-0963">Cytoplasm</keyword>
<dbReference type="GO" id="GO:0005096">
    <property type="term" value="F:GTPase activator activity"/>
    <property type="evidence" value="ECO:0007669"/>
    <property type="project" value="UniProtKB-KW"/>
</dbReference>
<dbReference type="SUPFAM" id="SSF48065">
    <property type="entry name" value="DBL homology domain (DH-domain)"/>
    <property type="match status" value="1"/>
</dbReference>
<feature type="compositionally biased region" description="Polar residues" evidence="12">
    <location>
        <begin position="346"/>
        <end position="383"/>
    </location>
</feature>
<comment type="subcellular location">
    <subcellularLocation>
        <location evidence="2">Cytoplasm</location>
    </subcellularLocation>
    <subcellularLocation>
        <location evidence="1">Membrane</location>
        <topology evidence="1">Multi-pass membrane protein</topology>
    </subcellularLocation>
</comment>
<feature type="transmembrane region" description="Helical" evidence="13">
    <location>
        <begin position="68"/>
        <end position="88"/>
    </location>
</feature>
<name>A0A556UY23_BAGYA</name>
<comment type="caution">
    <text evidence="16">The sequence shown here is derived from an EMBL/GenBank/DDBJ whole genome shotgun (WGS) entry which is preliminary data.</text>
</comment>
<dbReference type="PANTHER" id="PTHR45872">
    <property type="entry name" value="RHO GUANINE NUCLEOTIDE EXCHANGE FACTOR 2, ISOFORM D"/>
    <property type="match status" value="1"/>
</dbReference>
<feature type="domain" description="TLC" evidence="15">
    <location>
        <begin position="21"/>
        <end position="212"/>
    </location>
</feature>
<dbReference type="Proteomes" id="UP000319801">
    <property type="component" value="Unassembled WGS sequence"/>
</dbReference>
<sequence>MSCSVIGWICLYALLSHVNRKRNAEWNCRLVTLLHGVLIVLLTAYIGFVDGPWPFTHAGSENTPLQIVALLISLGYFLFDMAWCVYFSTEGTVMLAHHTLSILGIVFALEKGESGIEACAVLFGSEITNPLLQARWFLKQTGRYDSLIGDLVDLLFITLFACVRIGVGGCMLYCELAAPKPQLVMKVGGVAIYGLSCFFMVDIAGFACRKTRWLVQRCVIIQKDENGFGLTVSGDNPVFVQLVKEAGSYVALTVLGRPPGLPQIPLSEGDEDGDPLTSLISPHSPVPSLPERSSSSSTSPSDCNTSHLSVWALKDEYSRTPTVRLLKDIQETQKHDSLLQGQFSKATTAGQVTPSIIPESPNQRDTPCHSPKSTPRVSLNSCPSPDGEDTVDLVNSCFTSFIDSYVPNLTNERRAYQQDSNHQVGMASPAFRTPPPIIGAEDDDFDTEQEQLCYLYAELYKQSSPKDTRRIYGELYSTFIDRSARCKYVCVCVCVCVCLDRWKPDLISEDVQRQHVQQLQDTLLYDIQKHLEDFRQKRSMGLTLAEAELGRLDTERMRDRVALERERSCSEHILSKINEVLLTPSATEEEKCTAMQFVIQAYMKHLGVKVKESRGFEHKPKLINLLPKIKKTIKPEKDGVVDEKLKRPRFQIMRSHNKRPSRTDVLSVTKALEQTKQRTQKQQLQVPLGPSDQTEPPSSGRTRSSQSGDGPDGSTGSIGSPSFSASVTQSSDTTARDSEPGAAPPSALPRLGEVNSMGEGQDSSSSGTHFDFTYPLDHLQEEEPETDRIPDVGTPRPIRRMEPLSSGEVQSEDDQAFEAEPEQDPPHWQTLVSMDILALLPPHEIKRQEVINELFYTERAHLRMLKVLDNVFYQRMTREAILSPADIKNIFTNLEEVVQLHVSITEQMTAIRKKNESAVVDLIGDDLLSWFSGTEEEKIKRAVGTFCSNQPFALELIKSRQKKDQRFAAFVQEAESNRQCRRLQLKDIIPVEMQRLTKYPLLLENIAKYTDDLEEKSKVKRACECCRQILNHVNQEVKEAENKQRLEDYQRRLEDLSSLKQSEYPMIAEFKNLNLTKRKMVHEGPLSWKVNKDKTIELYTLLLEDILVLLQRQDEKLILKCHSKNLAGTAETKHIFSPVIKLSTVLVRSVATGASDQEVGDKRLEDFFTKALTLCLICRLDNKSFFVVSMSDHGAQIYELMAQTVSEQKTGEREADDEMNSGVPKINKEQDRISTGSSHSPEKDATSCSEIMQVPPAGSNPFDTKSEDEGEAEEEVEVGERSLQGQEEEEAFLDPELADRLPFLKQRSRHAIAVEEKDLDSFDLPPLLADEAIQTLAALRQLLINYLDGQEDLDKDQDRDVAQLSEPKTESLQGLEENAAPSGTVENGTERTETAQTRTENRHKLPSGDTGFFETSEDFVGSYIVLEGCGGSGESSTDDDGQVCSTESAAAGDSGIDLKKLLSSASSQSKGPKFSRQVMTHLRLLQANLQQLKDIESKYNQLCQRHSERAATESEENKGILLHSLIRSFSFHTRLVVAQWL</sequence>
<dbReference type="InterPro" id="IPR036305">
    <property type="entry name" value="RGS_sf"/>
</dbReference>
<feature type="compositionally biased region" description="Acidic residues" evidence="12">
    <location>
        <begin position="1266"/>
        <end position="1277"/>
    </location>
</feature>
<evidence type="ECO:0000256" key="8">
    <source>
        <dbReference type="ARBA" id="ARBA00022989"/>
    </source>
</evidence>
<feature type="region of interest" description="Disordered" evidence="12">
    <location>
        <begin position="1365"/>
        <end position="1411"/>
    </location>
</feature>
<dbReference type="InterPro" id="IPR044926">
    <property type="entry name" value="RGS_subdomain_2"/>
</dbReference>
<evidence type="ECO:0000256" key="2">
    <source>
        <dbReference type="ARBA" id="ARBA00004496"/>
    </source>
</evidence>
<gene>
    <name evidence="16" type="ORF">Baya_10288</name>
</gene>
<evidence type="ECO:0000256" key="11">
    <source>
        <dbReference type="SAM" id="Coils"/>
    </source>
</evidence>
<dbReference type="Pfam" id="PF09128">
    <property type="entry name" value="RGS-like"/>
    <property type="match status" value="1"/>
</dbReference>
<dbReference type="Pfam" id="PF00621">
    <property type="entry name" value="RhoGEF"/>
    <property type="match status" value="1"/>
</dbReference>
<dbReference type="Gene3D" id="1.10.167.10">
    <property type="entry name" value="Regulator of G-protein Signalling 4, domain 2"/>
    <property type="match status" value="1"/>
</dbReference>
<evidence type="ECO:0000259" key="15">
    <source>
        <dbReference type="PROSITE" id="PS50922"/>
    </source>
</evidence>
<evidence type="ECO:0000256" key="5">
    <source>
        <dbReference type="ARBA" id="ARBA00022553"/>
    </source>
</evidence>
<dbReference type="PROSITE" id="PS50010">
    <property type="entry name" value="DH_2"/>
    <property type="match status" value="1"/>
</dbReference>
<feature type="compositionally biased region" description="Basic and acidic residues" evidence="12">
    <location>
        <begin position="1388"/>
        <end position="1403"/>
    </location>
</feature>
<keyword evidence="7 10" id="KW-0812">Transmembrane</keyword>
<dbReference type="EMBL" id="VCAZ01000075">
    <property type="protein sequence ID" value="TSP36116.1"/>
    <property type="molecule type" value="Genomic_DNA"/>
</dbReference>
<dbReference type="GO" id="GO:0007186">
    <property type="term" value="P:G protein-coupled receptor signaling pathway"/>
    <property type="evidence" value="ECO:0007669"/>
    <property type="project" value="TreeGrafter"/>
</dbReference>
<dbReference type="InterPro" id="IPR001331">
    <property type="entry name" value="GDS_CDC24_CS"/>
</dbReference>
<feature type="transmembrane region" description="Helical" evidence="13">
    <location>
        <begin position="154"/>
        <end position="176"/>
    </location>
</feature>
<evidence type="ECO:0000256" key="4">
    <source>
        <dbReference type="ARBA" id="ARBA00022490"/>
    </source>
</evidence>
<keyword evidence="17" id="KW-1185">Reference proteome</keyword>
<feature type="domain" description="DH" evidence="14">
    <location>
        <begin position="846"/>
        <end position="1036"/>
    </location>
</feature>
<protein>
    <submittedName>
        <fullName evidence="16">Rho guanine nucleotide exchange factor 12</fullName>
    </submittedName>
</protein>
<evidence type="ECO:0000256" key="12">
    <source>
        <dbReference type="SAM" id="MobiDB-lite"/>
    </source>
</evidence>
<dbReference type="Gene3D" id="1.20.900.10">
    <property type="entry name" value="Dbl homology (DH) domain"/>
    <property type="match status" value="1"/>
</dbReference>
<keyword evidence="8 13" id="KW-1133">Transmembrane helix</keyword>
<dbReference type="InterPro" id="IPR000219">
    <property type="entry name" value="DH_dom"/>
</dbReference>
<feature type="region of interest" description="Disordered" evidence="12">
    <location>
        <begin position="262"/>
        <end position="304"/>
    </location>
</feature>
<dbReference type="SUPFAM" id="SSF48097">
    <property type="entry name" value="Regulator of G-protein signaling, RGS"/>
    <property type="match status" value="1"/>
</dbReference>
<evidence type="ECO:0000313" key="16">
    <source>
        <dbReference type="EMBL" id="TSP36116.1"/>
    </source>
</evidence>
<dbReference type="GO" id="GO:0005737">
    <property type="term" value="C:cytoplasm"/>
    <property type="evidence" value="ECO:0007669"/>
    <property type="project" value="UniProtKB-SubCell"/>
</dbReference>
<dbReference type="FunFam" id="1.20.900.10:FF:000006">
    <property type="entry name" value="Rho guanine nucleotide exchange factor (GEF) 11"/>
    <property type="match status" value="1"/>
</dbReference>
<evidence type="ECO:0000256" key="1">
    <source>
        <dbReference type="ARBA" id="ARBA00004141"/>
    </source>
</evidence>
<dbReference type="OrthoDB" id="2272012at2759"/>
<feature type="compositionally biased region" description="Basic and acidic residues" evidence="12">
    <location>
        <begin position="778"/>
        <end position="790"/>
    </location>
</feature>
<feature type="region of interest" description="Disordered" evidence="12">
    <location>
        <begin position="346"/>
        <end position="384"/>
    </location>
</feature>
<dbReference type="PROSITE" id="PS50922">
    <property type="entry name" value="TLC"/>
    <property type="match status" value="1"/>
</dbReference>
<keyword evidence="6" id="KW-0344">Guanine-nucleotide releasing factor</keyword>
<accession>A0A556UY23</accession>
<dbReference type="GO" id="GO:0005085">
    <property type="term" value="F:guanyl-nucleotide exchange factor activity"/>
    <property type="evidence" value="ECO:0007669"/>
    <property type="project" value="UniProtKB-KW"/>
</dbReference>
<dbReference type="GO" id="GO:0001664">
    <property type="term" value="F:G protein-coupled receptor binding"/>
    <property type="evidence" value="ECO:0007669"/>
    <property type="project" value="TreeGrafter"/>
</dbReference>
<dbReference type="SMART" id="SM00724">
    <property type="entry name" value="TLC"/>
    <property type="match status" value="1"/>
</dbReference>
<organism evidence="16 17">
    <name type="scientific">Bagarius yarrelli</name>
    <name type="common">Goonch</name>
    <name type="synonym">Bagrus yarrelli</name>
    <dbReference type="NCBI Taxonomy" id="175774"/>
    <lineage>
        <taxon>Eukaryota</taxon>
        <taxon>Metazoa</taxon>
        <taxon>Chordata</taxon>
        <taxon>Craniata</taxon>
        <taxon>Vertebrata</taxon>
        <taxon>Euteleostomi</taxon>
        <taxon>Actinopterygii</taxon>
        <taxon>Neopterygii</taxon>
        <taxon>Teleostei</taxon>
        <taxon>Ostariophysi</taxon>
        <taxon>Siluriformes</taxon>
        <taxon>Sisoridae</taxon>
        <taxon>Sisorinae</taxon>
        <taxon>Bagarius</taxon>
    </lineage>
</organism>
<dbReference type="SMART" id="SM00325">
    <property type="entry name" value="RhoGEF"/>
    <property type="match status" value="1"/>
</dbReference>
<keyword evidence="3" id="KW-0343">GTPase activation</keyword>
<feature type="transmembrane region" description="Helical" evidence="13">
    <location>
        <begin position="183"/>
        <end position="207"/>
    </location>
</feature>
<evidence type="ECO:0000256" key="9">
    <source>
        <dbReference type="ARBA" id="ARBA00023136"/>
    </source>
</evidence>
<keyword evidence="9 10" id="KW-0472">Membrane</keyword>
<proteinExistence type="predicted"/>
<evidence type="ECO:0000259" key="14">
    <source>
        <dbReference type="PROSITE" id="PS50010"/>
    </source>
</evidence>
<keyword evidence="5" id="KW-0597">Phosphoprotein</keyword>
<evidence type="ECO:0000256" key="13">
    <source>
        <dbReference type="SAM" id="Phobius"/>
    </source>
</evidence>
<dbReference type="Pfam" id="PF03798">
    <property type="entry name" value="TRAM_LAG1_CLN8"/>
    <property type="match status" value="1"/>
</dbReference>
<feature type="region of interest" description="Disordered" evidence="12">
    <location>
        <begin position="1208"/>
        <end position="1288"/>
    </location>
</feature>
<dbReference type="GO" id="GO:0016020">
    <property type="term" value="C:membrane"/>
    <property type="evidence" value="ECO:0007669"/>
    <property type="project" value="UniProtKB-SubCell"/>
</dbReference>
<dbReference type="InterPro" id="IPR041020">
    <property type="entry name" value="PH_16"/>
</dbReference>
<feature type="compositionally biased region" description="Low complexity" evidence="12">
    <location>
        <begin position="289"/>
        <end position="301"/>
    </location>
</feature>
<keyword evidence="11" id="KW-0175">Coiled coil</keyword>
<dbReference type="PANTHER" id="PTHR45872:SF3">
    <property type="entry name" value="RHO GUANINE NUCLEOTIDE EXCHANGE FACTOR 12"/>
    <property type="match status" value="1"/>
</dbReference>
<dbReference type="Gene3D" id="2.30.29.30">
    <property type="entry name" value="Pleckstrin-homology domain (PH domain)/Phosphotyrosine-binding domain (PTB)"/>
    <property type="match status" value="1"/>
</dbReference>